<comment type="caution">
    <text evidence="4">The sequence shown here is derived from an EMBL/GenBank/DDBJ whole genome shotgun (WGS) entry which is preliminary data.</text>
</comment>
<feature type="domain" description="VTT" evidence="3">
    <location>
        <begin position="29"/>
        <end position="155"/>
    </location>
</feature>
<dbReference type="AlphaFoldDB" id="A0A1R1ERA9"/>
<dbReference type="EMBL" id="MRTP01000003">
    <property type="protein sequence ID" value="OMF54309.1"/>
    <property type="molecule type" value="Genomic_DNA"/>
</dbReference>
<organism evidence="4 5">
    <name type="scientific">Paenibacillus rhizosphaerae</name>
    <dbReference type="NCBI Taxonomy" id="297318"/>
    <lineage>
        <taxon>Bacteria</taxon>
        <taxon>Bacillati</taxon>
        <taxon>Bacillota</taxon>
        <taxon>Bacilli</taxon>
        <taxon>Bacillales</taxon>
        <taxon>Paenibacillaceae</taxon>
        <taxon>Paenibacillus</taxon>
    </lineage>
</organism>
<sequence length="196" mass="21395">MAGITFYIAHYGYAAMYFLLALGILGIPVPDETLIVAFGGMAARGEFNFAGALAVTFLGSMTGMMISYSLGRLVGEPLLHRYGKWVRMTPERLAGAEKWFRRYGSLSIIVGYFVPGLRHLSSYIAGTTKLPVRAYVVYAGVGAALWCTIFMLIGHAVGYHWSEIAGRMTHTTIRIALLAALLALGAAIGLLRWKKR</sequence>
<evidence type="ECO:0000256" key="1">
    <source>
        <dbReference type="ARBA" id="ARBA00010792"/>
    </source>
</evidence>
<evidence type="ECO:0000313" key="4">
    <source>
        <dbReference type="EMBL" id="OMF54309.1"/>
    </source>
</evidence>
<evidence type="ECO:0000256" key="2">
    <source>
        <dbReference type="SAM" id="Phobius"/>
    </source>
</evidence>
<feature type="transmembrane region" description="Helical" evidence="2">
    <location>
        <begin position="6"/>
        <end position="27"/>
    </location>
</feature>
<dbReference type="PANTHER" id="PTHR42709:SF9">
    <property type="entry name" value="ALKALINE PHOSPHATASE LIKE PROTEIN"/>
    <property type="match status" value="1"/>
</dbReference>
<protein>
    <recommendedName>
        <fullName evidence="3">VTT domain-containing protein</fullName>
    </recommendedName>
</protein>
<name>A0A1R1ERA9_9BACL</name>
<reference evidence="4 5" key="1">
    <citation type="submission" date="2016-11" db="EMBL/GenBank/DDBJ databases">
        <title>Paenibacillus species isolates.</title>
        <authorList>
            <person name="Beno S.M."/>
        </authorList>
    </citation>
    <scope>NUCLEOTIDE SEQUENCE [LARGE SCALE GENOMIC DNA]</scope>
    <source>
        <strain evidence="4 5">FSL R5-0378</strain>
    </source>
</reference>
<dbReference type="STRING" id="297318.BK138_14035"/>
<evidence type="ECO:0000259" key="3">
    <source>
        <dbReference type="Pfam" id="PF09335"/>
    </source>
</evidence>
<dbReference type="InterPro" id="IPR051311">
    <property type="entry name" value="DedA_domain"/>
</dbReference>
<feature type="transmembrane region" description="Helical" evidence="2">
    <location>
        <begin position="47"/>
        <end position="70"/>
    </location>
</feature>
<feature type="transmembrane region" description="Helical" evidence="2">
    <location>
        <begin position="173"/>
        <end position="193"/>
    </location>
</feature>
<accession>A0A1R1ERA9</accession>
<dbReference type="Proteomes" id="UP000187172">
    <property type="component" value="Unassembled WGS sequence"/>
</dbReference>
<feature type="transmembrane region" description="Helical" evidence="2">
    <location>
        <begin position="132"/>
        <end position="153"/>
    </location>
</feature>
<keyword evidence="2" id="KW-0472">Membrane</keyword>
<dbReference type="GO" id="GO:0005886">
    <property type="term" value="C:plasma membrane"/>
    <property type="evidence" value="ECO:0007669"/>
    <property type="project" value="TreeGrafter"/>
</dbReference>
<keyword evidence="2" id="KW-0812">Transmembrane</keyword>
<evidence type="ECO:0000313" key="5">
    <source>
        <dbReference type="Proteomes" id="UP000187172"/>
    </source>
</evidence>
<dbReference type="PANTHER" id="PTHR42709">
    <property type="entry name" value="ALKALINE PHOSPHATASE LIKE PROTEIN"/>
    <property type="match status" value="1"/>
</dbReference>
<keyword evidence="2" id="KW-1133">Transmembrane helix</keyword>
<proteinExistence type="inferred from homology"/>
<dbReference type="InterPro" id="IPR032816">
    <property type="entry name" value="VTT_dom"/>
</dbReference>
<comment type="similarity">
    <text evidence="1">Belongs to the DedA family.</text>
</comment>
<dbReference type="Pfam" id="PF09335">
    <property type="entry name" value="VTT_dom"/>
    <property type="match status" value="1"/>
</dbReference>
<dbReference type="RefSeq" id="WP_076170215.1">
    <property type="nucleotide sequence ID" value="NZ_MRTP01000003.1"/>
</dbReference>
<keyword evidence="5" id="KW-1185">Reference proteome</keyword>
<gene>
    <name evidence="4" type="ORF">BK138_14035</name>
</gene>